<reference evidence="3" key="1">
    <citation type="submission" date="2017-09" db="EMBL/GenBank/DDBJ databases">
        <title>Depth-based differentiation of microbial function through sediment-hosted aquifers and enrichment of novel symbionts in the deep terrestrial subsurface.</title>
        <authorList>
            <person name="Probst A.J."/>
            <person name="Ladd B."/>
            <person name="Jarett J.K."/>
            <person name="Geller-Mcgrath D.E."/>
            <person name="Sieber C.M.K."/>
            <person name="Emerson J.B."/>
            <person name="Anantharaman K."/>
            <person name="Thomas B.C."/>
            <person name="Malmstrom R."/>
            <person name="Stieglmeier M."/>
            <person name="Klingl A."/>
            <person name="Woyke T."/>
            <person name="Ryan C.M."/>
            <person name="Banfield J.F."/>
        </authorList>
    </citation>
    <scope>NUCLEOTIDE SEQUENCE [LARGE SCALE GENOMIC DNA]</scope>
</reference>
<evidence type="ECO:0000313" key="2">
    <source>
        <dbReference type="EMBL" id="PIX88293.1"/>
    </source>
</evidence>
<dbReference type="Pfam" id="PF02397">
    <property type="entry name" value="Bac_transf"/>
    <property type="match status" value="1"/>
</dbReference>
<dbReference type="EMBL" id="PFJR01000030">
    <property type="protein sequence ID" value="PIX88293.1"/>
    <property type="molecule type" value="Genomic_DNA"/>
</dbReference>
<dbReference type="InterPro" id="IPR003362">
    <property type="entry name" value="Bact_transf"/>
</dbReference>
<evidence type="ECO:0000259" key="1">
    <source>
        <dbReference type="Pfam" id="PF02397"/>
    </source>
</evidence>
<sequence length="81" mass="9504">METYDEETKKIILSIKPGLTDLATLENIHEEEILKGSKDPHQAYRELIKPQKLKLAKEYVKNQSFWLDLKIIFKTLKSAIF</sequence>
<protein>
    <recommendedName>
        <fullName evidence="1">Bacterial sugar transferase domain-containing protein</fullName>
    </recommendedName>
</protein>
<dbReference type="Proteomes" id="UP000230064">
    <property type="component" value="Unassembled WGS sequence"/>
</dbReference>
<proteinExistence type="predicted"/>
<evidence type="ECO:0000313" key="3">
    <source>
        <dbReference type="Proteomes" id="UP000230064"/>
    </source>
</evidence>
<feature type="domain" description="Bacterial sugar transferase" evidence="1">
    <location>
        <begin position="10"/>
        <end position="79"/>
    </location>
</feature>
<dbReference type="AlphaFoldDB" id="A0A2M7MFC9"/>
<gene>
    <name evidence="2" type="ORF">COZ30_01265</name>
</gene>
<comment type="caution">
    <text evidence="2">The sequence shown here is derived from an EMBL/GenBank/DDBJ whole genome shotgun (WGS) entry which is preliminary data.</text>
</comment>
<accession>A0A2M7MFC9</accession>
<organism evidence="2 3">
    <name type="scientific">Candidatus Nealsonbacteria bacterium CG_4_10_14_3_um_filter_36_16</name>
    <dbReference type="NCBI Taxonomy" id="1974685"/>
    <lineage>
        <taxon>Bacteria</taxon>
        <taxon>Candidatus Nealsoniibacteriota</taxon>
    </lineage>
</organism>
<name>A0A2M7MFC9_9BACT</name>